<dbReference type="FunFam" id="2.60.120.260:FF:000077">
    <property type="entry name" value="Probable allantoicase"/>
    <property type="match status" value="1"/>
</dbReference>
<dbReference type="PIRSF" id="PIRSF016516">
    <property type="entry name" value="Allantoicase"/>
    <property type="match status" value="1"/>
</dbReference>
<sequence length="371" mass="41808">MFERIKPAFVELSELASTGAGGKVVFSTDDFFATCENMISDSEPVFIEDKYTEFGKWMDGWETRRKRVAGHDWCILKLATKCIIKGFLVDTAFFTGNYAPKYSIQAACLTPEEESHLPRRVEAIGTASSEDDLEQIKKLESDKWEEIVPITALQPGYEETRHNYQKVLSDEAWTHIRVNMFPDGGIARLRVFGEPRPERPALTDIVDLVSVVNGGCCVGFSNAHFGHPKNIIKPGKGRAMSDGWETARRLDRPNIIEANADGTLKLQGNEWAVFKLGFPGTIKKICVDTTHFKGNFPDSVKFEGVYLDLCNWTESKEIPWQTILNSSKLSANKEHWYKVDSEIFTHLRVTIAPDGGLSRIKIFGLVENSEY</sequence>
<feature type="domain" description="Allantoicase" evidence="3">
    <location>
        <begin position="21"/>
        <end position="195"/>
    </location>
</feature>
<dbReference type="InterPro" id="IPR005164">
    <property type="entry name" value="Allantoicase"/>
</dbReference>
<protein>
    <recommendedName>
        <fullName evidence="2">Allantoate amidinohydrolase</fullName>
    </recommendedName>
</protein>
<gene>
    <name evidence="4" type="ORF">RR48_14436</name>
</gene>
<dbReference type="AlphaFoldDB" id="A0A194QKS2"/>
<evidence type="ECO:0000256" key="1">
    <source>
        <dbReference type="ARBA" id="ARBA00009242"/>
    </source>
</evidence>
<dbReference type="EMBL" id="KQ461198">
    <property type="protein sequence ID" value="KPJ05994.1"/>
    <property type="molecule type" value="Genomic_DNA"/>
</dbReference>
<comment type="similarity">
    <text evidence="1">Belongs to the allantoicase family.</text>
</comment>
<organism evidence="4 5">
    <name type="scientific">Papilio machaon</name>
    <name type="common">Old World swallowtail butterfly</name>
    <dbReference type="NCBI Taxonomy" id="76193"/>
    <lineage>
        <taxon>Eukaryota</taxon>
        <taxon>Metazoa</taxon>
        <taxon>Ecdysozoa</taxon>
        <taxon>Arthropoda</taxon>
        <taxon>Hexapoda</taxon>
        <taxon>Insecta</taxon>
        <taxon>Pterygota</taxon>
        <taxon>Neoptera</taxon>
        <taxon>Endopterygota</taxon>
        <taxon>Lepidoptera</taxon>
        <taxon>Glossata</taxon>
        <taxon>Ditrysia</taxon>
        <taxon>Papilionoidea</taxon>
        <taxon>Papilionidae</taxon>
        <taxon>Papilioninae</taxon>
        <taxon>Papilio</taxon>
    </lineage>
</organism>
<name>A0A194QKS2_PAPMA</name>
<evidence type="ECO:0000259" key="3">
    <source>
        <dbReference type="Pfam" id="PF03561"/>
    </source>
</evidence>
<dbReference type="Proteomes" id="UP000053240">
    <property type="component" value="Unassembled WGS sequence"/>
</dbReference>
<dbReference type="GO" id="GO:0000256">
    <property type="term" value="P:allantoin catabolic process"/>
    <property type="evidence" value="ECO:0007669"/>
    <property type="project" value="InterPro"/>
</dbReference>
<dbReference type="GO" id="GO:0004037">
    <property type="term" value="F:allantoicase activity"/>
    <property type="evidence" value="ECO:0007669"/>
    <property type="project" value="InterPro"/>
</dbReference>
<dbReference type="PANTHER" id="PTHR12045:SF3">
    <property type="entry name" value="INACTIVE ALLANTOICASE-RELATED"/>
    <property type="match status" value="1"/>
</dbReference>
<dbReference type="SUPFAM" id="SSF49785">
    <property type="entry name" value="Galactose-binding domain-like"/>
    <property type="match status" value="2"/>
</dbReference>
<evidence type="ECO:0000256" key="2">
    <source>
        <dbReference type="ARBA" id="ARBA00031078"/>
    </source>
</evidence>
<dbReference type="STRING" id="76193.A0A194QKS2"/>
<dbReference type="PANTHER" id="PTHR12045">
    <property type="entry name" value="ALLANTOICASE"/>
    <property type="match status" value="1"/>
</dbReference>
<dbReference type="NCBIfam" id="TIGR02961">
    <property type="entry name" value="allantoicase"/>
    <property type="match status" value="1"/>
</dbReference>
<proteinExistence type="inferred from homology"/>
<dbReference type="Pfam" id="PF03561">
    <property type="entry name" value="Allantoicase"/>
    <property type="match status" value="2"/>
</dbReference>
<feature type="domain" description="Allantoicase" evidence="3">
    <location>
        <begin position="214"/>
        <end position="365"/>
    </location>
</feature>
<reference evidence="4 5" key="1">
    <citation type="journal article" date="2015" name="Nat. Commun.">
        <title>Outbred genome sequencing and CRISPR/Cas9 gene editing in butterflies.</title>
        <authorList>
            <person name="Li X."/>
            <person name="Fan D."/>
            <person name="Zhang W."/>
            <person name="Liu G."/>
            <person name="Zhang L."/>
            <person name="Zhao L."/>
            <person name="Fang X."/>
            <person name="Chen L."/>
            <person name="Dong Y."/>
            <person name="Chen Y."/>
            <person name="Ding Y."/>
            <person name="Zhao R."/>
            <person name="Feng M."/>
            <person name="Zhu Y."/>
            <person name="Feng Y."/>
            <person name="Jiang X."/>
            <person name="Zhu D."/>
            <person name="Xiang H."/>
            <person name="Feng X."/>
            <person name="Li S."/>
            <person name="Wang J."/>
            <person name="Zhang G."/>
            <person name="Kronforst M.R."/>
            <person name="Wang W."/>
        </authorList>
    </citation>
    <scope>NUCLEOTIDE SEQUENCE [LARGE SCALE GENOMIC DNA]</scope>
    <source>
        <strain evidence="4">Ya'a_city_454_Pm</strain>
        <tissue evidence="4">Whole body</tissue>
    </source>
</reference>
<dbReference type="InterPro" id="IPR015908">
    <property type="entry name" value="Allantoicase_dom"/>
</dbReference>
<keyword evidence="5" id="KW-1185">Reference proteome</keyword>
<evidence type="ECO:0000313" key="5">
    <source>
        <dbReference type="Proteomes" id="UP000053240"/>
    </source>
</evidence>
<dbReference type="InterPro" id="IPR008979">
    <property type="entry name" value="Galactose-bd-like_sf"/>
</dbReference>
<evidence type="ECO:0000313" key="4">
    <source>
        <dbReference type="EMBL" id="KPJ05994.1"/>
    </source>
</evidence>
<dbReference type="HAMAP" id="MF_00813">
    <property type="entry name" value="Allantoicase"/>
    <property type="match status" value="1"/>
</dbReference>
<dbReference type="InParanoid" id="A0A194QKS2"/>
<dbReference type="Gene3D" id="2.60.120.260">
    <property type="entry name" value="Galactose-binding domain-like"/>
    <property type="match status" value="2"/>
</dbReference>
<accession>A0A194QKS2</accession>